<dbReference type="OrthoDB" id="162505at2"/>
<evidence type="ECO:0000313" key="6">
    <source>
        <dbReference type="Proteomes" id="UP000216074"/>
    </source>
</evidence>
<dbReference type="GO" id="GO:0003700">
    <property type="term" value="F:DNA-binding transcription factor activity"/>
    <property type="evidence" value="ECO:0007669"/>
    <property type="project" value="InterPro"/>
</dbReference>
<dbReference type="Proteomes" id="UP000216074">
    <property type="component" value="Unassembled WGS sequence"/>
</dbReference>
<dbReference type="SMART" id="SM00345">
    <property type="entry name" value="HTH_GNTR"/>
    <property type="match status" value="1"/>
</dbReference>
<evidence type="ECO:0000313" key="5">
    <source>
        <dbReference type="EMBL" id="OZG64484.1"/>
    </source>
</evidence>
<evidence type="ECO:0000259" key="4">
    <source>
        <dbReference type="PROSITE" id="PS50949"/>
    </source>
</evidence>
<dbReference type="PANTHER" id="PTHR38445">
    <property type="entry name" value="HTH-TYPE TRANSCRIPTIONAL REPRESSOR YTRA"/>
    <property type="match status" value="1"/>
</dbReference>
<gene>
    <name evidence="5" type="ORF">BHAP_0945</name>
</gene>
<dbReference type="EMBL" id="MWWY01000021">
    <property type="protein sequence ID" value="OZG64484.1"/>
    <property type="molecule type" value="Genomic_DNA"/>
</dbReference>
<dbReference type="Gene3D" id="1.10.10.10">
    <property type="entry name" value="Winged helix-like DNA-binding domain superfamily/Winged helix DNA-binding domain"/>
    <property type="match status" value="1"/>
</dbReference>
<dbReference type="PANTHER" id="PTHR38445:SF10">
    <property type="entry name" value="GNTR-FAMILY TRANSCRIPTIONAL REGULATOR"/>
    <property type="match status" value="1"/>
</dbReference>
<keyword evidence="6" id="KW-1185">Reference proteome</keyword>
<dbReference type="SUPFAM" id="SSF46785">
    <property type="entry name" value="Winged helix' DNA-binding domain"/>
    <property type="match status" value="1"/>
</dbReference>
<accession>A0A261FZ58</accession>
<dbReference type="AlphaFoldDB" id="A0A261FZ58"/>
<dbReference type="CDD" id="cd07377">
    <property type="entry name" value="WHTH_GntR"/>
    <property type="match status" value="1"/>
</dbReference>
<dbReference type="InterPro" id="IPR000524">
    <property type="entry name" value="Tscrpt_reg_HTH_GntR"/>
</dbReference>
<keyword evidence="1" id="KW-0805">Transcription regulation</keyword>
<keyword evidence="2" id="KW-0238">DNA-binding</keyword>
<sequence>MQSVRFDDSSGEPLFRQVANQLAEAIIAGTYRDGDQVPSTTEISTTYRINPATVLKGMNLLVERGLLEKRRGLGMFVTTGGQRRAMESKRNEFLSEQVPHFVTEAKRLGFDVNELNAIIREEYQP</sequence>
<dbReference type="InterPro" id="IPR036388">
    <property type="entry name" value="WH-like_DNA-bd_sf"/>
</dbReference>
<dbReference type="Pfam" id="PF00392">
    <property type="entry name" value="GntR"/>
    <property type="match status" value="1"/>
</dbReference>
<proteinExistence type="predicted"/>
<dbReference type="GO" id="GO:0003677">
    <property type="term" value="F:DNA binding"/>
    <property type="evidence" value="ECO:0007669"/>
    <property type="project" value="UniProtKB-KW"/>
</dbReference>
<dbReference type="PROSITE" id="PS50949">
    <property type="entry name" value="HTH_GNTR"/>
    <property type="match status" value="1"/>
</dbReference>
<feature type="domain" description="HTH gntR-type" evidence="4">
    <location>
        <begin position="12"/>
        <end position="80"/>
    </location>
</feature>
<dbReference type="RefSeq" id="WP_094729588.1">
    <property type="nucleotide sequence ID" value="NZ_MWWY01000021.1"/>
</dbReference>
<organism evidence="5 6">
    <name type="scientific">Bifidobacterium hapali</name>
    <dbReference type="NCBI Taxonomy" id="1630172"/>
    <lineage>
        <taxon>Bacteria</taxon>
        <taxon>Bacillati</taxon>
        <taxon>Actinomycetota</taxon>
        <taxon>Actinomycetes</taxon>
        <taxon>Bifidobacteriales</taxon>
        <taxon>Bifidobacteriaceae</taxon>
        <taxon>Bifidobacterium</taxon>
    </lineage>
</organism>
<name>A0A261FZ58_9BIFI</name>
<evidence type="ECO:0000256" key="2">
    <source>
        <dbReference type="ARBA" id="ARBA00023125"/>
    </source>
</evidence>
<evidence type="ECO:0000256" key="1">
    <source>
        <dbReference type="ARBA" id="ARBA00023015"/>
    </source>
</evidence>
<keyword evidence="3" id="KW-0804">Transcription</keyword>
<protein>
    <submittedName>
        <fullName evidence="5">GntR family transcriptional regulator</fullName>
    </submittedName>
</protein>
<evidence type="ECO:0000256" key="3">
    <source>
        <dbReference type="ARBA" id="ARBA00023163"/>
    </source>
</evidence>
<comment type="caution">
    <text evidence="5">The sequence shown here is derived from an EMBL/GenBank/DDBJ whole genome shotgun (WGS) entry which is preliminary data.</text>
</comment>
<dbReference type="InterPro" id="IPR036390">
    <property type="entry name" value="WH_DNA-bd_sf"/>
</dbReference>
<reference evidence="5 6" key="1">
    <citation type="journal article" date="2017" name="BMC Genomics">
        <title>Comparative genomic and phylogenomic analyses of the Bifidobacteriaceae family.</title>
        <authorList>
            <person name="Lugli G.A."/>
            <person name="Milani C."/>
            <person name="Turroni F."/>
            <person name="Duranti S."/>
            <person name="Mancabelli L."/>
            <person name="Mangifesta M."/>
            <person name="Ferrario C."/>
            <person name="Modesto M."/>
            <person name="Mattarelli P."/>
            <person name="Jiri K."/>
            <person name="van Sinderen D."/>
            <person name="Ventura M."/>
        </authorList>
    </citation>
    <scope>NUCLEOTIDE SEQUENCE [LARGE SCALE GENOMIC DNA]</scope>
    <source>
        <strain evidence="5 6">DSM 100202</strain>
    </source>
</reference>